<accession>A0A3D8PK92</accession>
<evidence type="ECO:0000256" key="4">
    <source>
        <dbReference type="ARBA" id="ARBA00022692"/>
    </source>
</evidence>
<comment type="caution">
    <text evidence="8">The sequence shown here is derived from an EMBL/GenBank/DDBJ whole genome shotgun (WGS) entry which is preliminary data.</text>
</comment>
<proteinExistence type="inferred from homology"/>
<dbReference type="RefSeq" id="WP_115774418.1">
    <property type="nucleotide sequence ID" value="NZ_PIOC01000025.1"/>
</dbReference>
<dbReference type="EMBL" id="PIOC01000025">
    <property type="protein sequence ID" value="RDW16464.1"/>
    <property type="molecule type" value="Genomic_DNA"/>
</dbReference>
<comment type="subcellular location">
    <subcellularLocation>
        <location evidence="1">Cell membrane</location>
        <topology evidence="1">Single-pass membrane protein</topology>
    </subcellularLocation>
</comment>
<evidence type="ECO:0000313" key="9">
    <source>
        <dbReference type="Proteomes" id="UP000257143"/>
    </source>
</evidence>
<keyword evidence="5 7" id="KW-1133">Transmembrane helix</keyword>
<feature type="transmembrane region" description="Helical" evidence="7">
    <location>
        <begin position="140"/>
        <end position="160"/>
    </location>
</feature>
<evidence type="ECO:0000256" key="7">
    <source>
        <dbReference type="SAM" id="Phobius"/>
    </source>
</evidence>
<evidence type="ECO:0000313" key="8">
    <source>
        <dbReference type="EMBL" id="RDW16464.1"/>
    </source>
</evidence>
<evidence type="ECO:0000256" key="3">
    <source>
        <dbReference type="ARBA" id="ARBA00022475"/>
    </source>
</evidence>
<evidence type="ECO:0000256" key="2">
    <source>
        <dbReference type="ARBA" id="ARBA00008570"/>
    </source>
</evidence>
<keyword evidence="4 7" id="KW-0812">Transmembrane</keyword>
<keyword evidence="3" id="KW-1003">Cell membrane</keyword>
<evidence type="ECO:0000256" key="6">
    <source>
        <dbReference type="ARBA" id="ARBA00023136"/>
    </source>
</evidence>
<dbReference type="InterPro" id="IPR018920">
    <property type="entry name" value="EssA/YueC"/>
</dbReference>
<evidence type="ECO:0000256" key="1">
    <source>
        <dbReference type="ARBA" id="ARBA00004162"/>
    </source>
</evidence>
<sequence>MMKVKLRPVKVLFLLSIILLILVPYQASAEKESSGNGELRMKVDRITQDKDGRKQQMETELDKVFPALFAEETDMRIEEKEMEQEEALENVHQSLFTMEAANTNVTLSNIKQSLFTNEYTITAAQNTQDQEEKSSRLSNAFLITLIGIAIVLCAGIYMMMQKMLD</sequence>
<gene>
    <name evidence="8" type="primary">essA</name>
    <name evidence="8" type="ORF">CWR48_16400</name>
</gene>
<dbReference type="Pfam" id="PF10661">
    <property type="entry name" value="EssA"/>
    <property type="match status" value="1"/>
</dbReference>
<dbReference type="NCBIfam" id="TIGR03927">
    <property type="entry name" value="T7SS_EssA_Firm"/>
    <property type="match status" value="1"/>
</dbReference>
<name>A0A3D8PK92_9BACI</name>
<reference evidence="9" key="1">
    <citation type="submission" date="2017-11" db="EMBL/GenBank/DDBJ databases">
        <authorList>
            <person name="Zhu W."/>
        </authorList>
    </citation>
    <scope>NUCLEOTIDE SEQUENCE [LARGE SCALE GENOMIC DNA]</scope>
    <source>
        <strain evidence="9">CAU 1183</strain>
    </source>
</reference>
<dbReference type="AlphaFoldDB" id="A0A3D8PK92"/>
<dbReference type="OrthoDB" id="2870878at2"/>
<organism evidence="8 9">
    <name type="scientific">Oceanobacillus arenosus</name>
    <dbReference type="NCBI Taxonomy" id="1229153"/>
    <lineage>
        <taxon>Bacteria</taxon>
        <taxon>Bacillati</taxon>
        <taxon>Bacillota</taxon>
        <taxon>Bacilli</taxon>
        <taxon>Bacillales</taxon>
        <taxon>Bacillaceae</taxon>
        <taxon>Oceanobacillus</taxon>
    </lineage>
</organism>
<evidence type="ECO:0000256" key="5">
    <source>
        <dbReference type="ARBA" id="ARBA00022989"/>
    </source>
</evidence>
<dbReference type="GO" id="GO:0005886">
    <property type="term" value="C:plasma membrane"/>
    <property type="evidence" value="ECO:0007669"/>
    <property type="project" value="UniProtKB-SubCell"/>
</dbReference>
<dbReference type="Proteomes" id="UP000257143">
    <property type="component" value="Unassembled WGS sequence"/>
</dbReference>
<dbReference type="InterPro" id="IPR034026">
    <property type="entry name" value="EssA"/>
</dbReference>
<keyword evidence="6 7" id="KW-0472">Membrane</keyword>
<protein>
    <submittedName>
        <fullName evidence="8">Type VII secretion protein EssA</fullName>
    </submittedName>
</protein>
<comment type="similarity">
    <text evidence="2">Belongs to the EssA family.</text>
</comment>
<keyword evidence="9" id="KW-1185">Reference proteome</keyword>